<protein>
    <submittedName>
        <fullName evidence="2">Calpain catalytic domain-containing protein</fullName>
    </submittedName>
</protein>
<dbReference type="Gene3D" id="1.10.533.10">
    <property type="entry name" value="Death Domain, Fas"/>
    <property type="match status" value="1"/>
</dbReference>
<dbReference type="Proteomes" id="UP000095280">
    <property type="component" value="Unplaced"/>
</dbReference>
<evidence type="ECO:0000313" key="1">
    <source>
        <dbReference type="Proteomes" id="UP000095280"/>
    </source>
</evidence>
<reference evidence="2" key="1">
    <citation type="submission" date="2016-11" db="UniProtKB">
        <authorList>
            <consortium name="WormBaseParasite"/>
        </authorList>
    </citation>
    <scope>IDENTIFICATION</scope>
</reference>
<evidence type="ECO:0000313" key="2">
    <source>
        <dbReference type="WBParaSite" id="maker-unitig_35877-snap-gene-0.1-mRNA-1"/>
    </source>
</evidence>
<dbReference type="InterPro" id="IPR011029">
    <property type="entry name" value="DEATH-like_dom_sf"/>
</dbReference>
<dbReference type="AlphaFoldDB" id="A0A1I8FIE0"/>
<organism evidence="1 2">
    <name type="scientific">Macrostomum lignano</name>
    <dbReference type="NCBI Taxonomy" id="282301"/>
    <lineage>
        <taxon>Eukaryota</taxon>
        <taxon>Metazoa</taxon>
        <taxon>Spiralia</taxon>
        <taxon>Lophotrochozoa</taxon>
        <taxon>Platyhelminthes</taxon>
        <taxon>Rhabditophora</taxon>
        <taxon>Macrostomorpha</taxon>
        <taxon>Macrostomida</taxon>
        <taxon>Macrostomidae</taxon>
        <taxon>Macrostomum</taxon>
    </lineage>
</organism>
<accession>A0A1I8FIE0</accession>
<name>A0A1I8FIE0_9PLAT</name>
<sequence>EIPFARVERRSSRLHCAFGLEHVDPTRQQVYQNHYTTSRQWCTLSASKNDLPRFESAVPSTSMLASSRVGIHADRRQTVFRLPPRLRGAICRLLERPVAAAATGGCLVACLAWSGWAGQLAGRPSPTDCLLDLWEARCRGEEALIELADSLKAMGSRMQQCYIIAALSCGQFRVAPARNVVRFHSSSPAAVVAAWRYQRVGT</sequence>
<dbReference type="WBParaSite" id="maker-unitig_35877-snap-gene-0.1-mRNA-1">
    <property type="protein sequence ID" value="maker-unitig_35877-snap-gene-0.1-mRNA-1"/>
    <property type="gene ID" value="maker-unitig_35877-snap-gene-0.1"/>
</dbReference>
<proteinExistence type="predicted"/>
<dbReference type="SUPFAM" id="SSF47986">
    <property type="entry name" value="DEATH domain"/>
    <property type="match status" value="1"/>
</dbReference>
<keyword evidence="1" id="KW-1185">Reference proteome</keyword>